<evidence type="ECO:0000313" key="15">
    <source>
        <dbReference type="Proteomes" id="UP001158576"/>
    </source>
</evidence>
<keyword evidence="8" id="KW-0479">Metal-binding</keyword>
<comment type="catalytic activity">
    <reaction evidence="1">
        <text>a myo-inositol phosphate + H2O = myo-inositol + phosphate</text>
        <dbReference type="Rhea" id="RHEA:24056"/>
        <dbReference type="ChEBI" id="CHEBI:15377"/>
        <dbReference type="ChEBI" id="CHEBI:17268"/>
        <dbReference type="ChEBI" id="CHEBI:43474"/>
        <dbReference type="ChEBI" id="CHEBI:84139"/>
        <dbReference type="EC" id="3.1.3.25"/>
    </reaction>
</comment>
<dbReference type="PANTHER" id="PTHR43028:SF4">
    <property type="entry name" value="INOSITOL MONOPHOSPHATASE 3"/>
    <property type="match status" value="1"/>
</dbReference>
<keyword evidence="11" id="KW-1133">Transmembrane helix</keyword>
<dbReference type="InterPro" id="IPR000760">
    <property type="entry name" value="Inositol_monophosphatase-like"/>
</dbReference>
<accession>A0ABN7SI44</accession>
<evidence type="ECO:0000256" key="5">
    <source>
        <dbReference type="ARBA" id="ARBA00009759"/>
    </source>
</evidence>
<dbReference type="Gene3D" id="3.30.540.10">
    <property type="entry name" value="Fructose-1,6-Bisphosphatase, subunit A, domain 1"/>
    <property type="match status" value="1"/>
</dbReference>
<dbReference type="SUPFAM" id="SSF56655">
    <property type="entry name" value="Carbohydrate phosphatase"/>
    <property type="match status" value="1"/>
</dbReference>
<comment type="cofactor">
    <cofactor evidence="2">
        <name>Mg(2+)</name>
        <dbReference type="ChEBI" id="CHEBI:18420"/>
    </cofactor>
</comment>
<evidence type="ECO:0000256" key="8">
    <source>
        <dbReference type="ARBA" id="ARBA00022723"/>
    </source>
</evidence>
<dbReference type="PANTHER" id="PTHR43028">
    <property type="entry name" value="3'(2'),5'-BISPHOSPHATE NUCLEOTIDASE 1"/>
    <property type="match status" value="1"/>
</dbReference>
<protein>
    <recommendedName>
        <fullName evidence="6">inositol-phosphate phosphatase</fullName>
        <ecNumber evidence="6">3.1.3.25</ecNumber>
    </recommendedName>
    <alternativeName>
        <fullName evidence="13">Myo-inositol monophosphatase A3</fullName>
    </alternativeName>
</protein>
<evidence type="ECO:0000256" key="7">
    <source>
        <dbReference type="ARBA" id="ARBA00022692"/>
    </source>
</evidence>
<evidence type="ECO:0000256" key="3">
    <source>
        <dbReference type="ARBA" id="ARBA00004167"/>
    </source>
</evidence>
<dbReference type="InterPro" id="IPR050725">
    <property type="entry name" value="CysQ/Inositol_MonoPase"/>
</dbReference>
<evidence type="ECO:0000256" key="13">
    <source>
        <dbReference type="ARBA" id="ARBA00042119"/>
    </source>
</evidence>
<gene>
    <name evidence="14" type="ORF">OKIOD_LOCUS7040</name>
</gene>
<proteinExistence type="inferred from homology"/>
<comment type="pathway">
    <text evidence="4">Polyol metabolism; myo-inositol biosynthesis; myo-inositol from D-glucose 6-phosphate: step 2/2.</text>
</comment>
<keyword evidence="7" id="KW-0812">Transmembrane</keyword>
<dbReference type="Proteomes" id="UP001158576">
    <property type="component" value="Chromosome XSR"/>
</dbReference>
<reference evidence="14 15" key="1">
    <citation type="submission" date="2021-04" db="EMBL/GenBank/DDBJ databases">
        <authorList>
            <person name="Bliznina A."/>
        </authorList>
    </citation>
    <scope>NUCLEOTIDE SEQUENCE [LARGE SCALE GENOMIC DNA]</scope>
</reference>
<dbReference type="Pfam" id="PF00459">
    <property type="entry name" value="Inositol_P"/>
    <property type="match status" value="1"/>
</dbReference>
<evidence type="ECO:0000256" key="12">
    <source>
        <dbReference type="ARBA" id="ARBA00023136"/>
    </source>
</evidence>
<evidence type="ECO:0000256" key="1">
    <source>
        <dbReference type="ARBA" id="ARBA00001033"/>
    </source>
</evidence>
<sequence length="228" mass="25292">MKVEFYVRVSGKANFQVTKLKLSTGAVSVTVISEEATQTSPSEFTPRSKPFRRFTRVAGKFLPTDVPLNASSLTIWIDPLDATKEYIEGLTQYTTVMIGIAVDGTPVAGIIHKPFLVETVVGVNLPGFSKSVRIVGQKAPNRKTPPYKIMHSRSHVTLDAVKSAFKAVCEIPVVYRTPTQTNVRIGRRFYTGWEYTPAGALGLVCPSSYSCCQWRCFARPTTQRNRLQ</sequence>
<organism evidence="14 15">
    <name type="scientific">Oikopleura dioica</name>
    <name type="common">Tunicate</name>
    <dbReference type="NCBI Taxonomy" id="34765"/>
    <lineage>
        <taxon>Eukaryota</taxon>
        <taxon>Metazoa</taxon>
        <taxon>Chordata</taxon>
        <taxon>Tunicata</taxon>
        <taxon>Appendicularia</taxon>
        <taxon>Copelata</taxon>
        <taxon>Oikopleuridae</taxon>
        <taxon>Oikopleura</taxon>
    </lineage>
</organism>
<comment type="similarity">
    <text evidence="5">Belongs to the inositol monophosphatase superfamily.</text>
</comment>
<evidence type="ECO:0000256" key="4">
    <source>
        <dbReference type="ARBA" id="ARBA00005152"/>
    </source>
</evidence>
<comment type="subcellular location">
    <subcellularLocation>
        <location evidence="3">Membrane</location>
        <topology evidence="3">Single-pass membrane protein</topology>
    </subcellularLocation>
</comment>
<name>A0ABN7SI44_OIKDI</name>
<evidence type="ECO:0000256" key="11">
    <source>
        <dbReference type="ARBA" id="ARBA00022989"/>
    </source>
</evidence>
<evidence type="ECO:0000256" key="10">
    <source>
        <dbReference type="ARBA" id="ARBA00022842"/>
    </source>
</evidence>
<dbReference type="EC" id="3.1.3.25" evidence="6"/>
<evidence type="ECO:0000256" key="2">
    <source>
        <dbReference type="ARBA" id="ARBA00001946"/>
    </source>
</evidence>
<keyword evidence="12" id="KW-0472">Membrane</keyword>
<evidence type="ECO:0000313" key="14">
    <source>
        <dbReference type="EMBL" id="CAG5098230.1"/>
    </source>
</evidence>
<keyword evidence="15" id="KW-1185">Reference proteome</keyword>
<evidence type="ECO:0000256" key="6">
    <source>
        <dbReference type="ARBA" id="ARBA00013106"/>
    </source>
</evidence>
<dbReference type="EMBL" id="OU015569">
    <property type="protein sequence ID" value="CAG5098230.1"/>
    <property type="molecule type" value="Genomic_DNA"/>
</dbReference>
<keyword evidence="9" id="KW-0378">Hydrolase</keyword>
<evidence type="ECO:0000256" key="9">
    <source>
        <dbReference type="ARBA" id="ARBA00022801"/>
    </source>
</evidence>
<keyword evidence="10" id="KW-0460">Magnesium</keyword>